<comment type="similarity">
    <text evidence="1 8">Belongs to the RdRP family.</text>
</comment>
<evidence type="ECO:0000256" key="5">
    <source>
        <dbReference type="ARBA" id="ARBA00022884"/>
    </source>
</evidence>
<dbReference type="Pfam" id="PF05183">
    <property type="entry name" value="RdRP"/>
    <property type="match status" value="2"/>
</dbReference>
<feature type="domain" description="RDRP C-terminal head" evidence="10">
    <location>
        <begin position="268"/>
        <end position="388"/>
    </location>
</feature>
<evidence type="ECO:0000256" key="2">
    <source>
        <dbReference type="ARBA" id="ARBA00022484"/>
    </source>
</evidence>
<evidence type="ECO:0000259" key="10">
    <source>
        <dbReference type="Pfam" id="PF26253"/>
    </source>
</evidence>
<keyword evidence="3 8" id="KW-0808">Transferase</keyword>
<evidence type="ECO:0000256" key="8">
    <source>
        <dbReference type="RuleBase" id="RU363098"/>
    </source>
</evidence>
<dbReference type="EMBL" id="ASPP01026293">
    <property type="protein sequence ID" value="ETO07280.1"/>
    <property type="molecule type" value="Genomic_DNA"/>
</dbReference>
<protein>
    <recommendedName>
        <fullName evidence="8">RNA-dependent RNA polymerase</fullName>
        <ecNumber evidence="8">2.7.7.48</ecNumber>
    </recommendedName>
</protein>
<evidence type="ECO:0000256" key="4">
    <source>
        <dbReference type="ARBA" id="ARBA00022695"/>
    </source>
</evidence>
<dbReference type="EC" id="2.7.7.48" evidence="8"/>
<proteinExistence type="inferred from homology"/>
<gene>
    <name evidence="11" type="ORF">RFI_30109</name>
</gene>
<name>X6M2Q4_RETFI</name>
<keyword evidence="5 8" id="KW-0694">RNA-binding</keyword>
<keyword evidence="2 8" id="KW-0696">RNA-directed RNA polymerase</keyword>
<evidence type="ECO:0000256" key="3">
    <source>
        <dbReference type="ARBA" id="ARBA00022679"/>
    </source>
</evidence>
<comment type="catalytic activity">
    <reaction evidence="7 8">
        <text>RNA(n) + a ribonucleoside 5'-triphosphate = RNA(n+1) + diphosphate</text>
        <dbReference type="Rhea" id="RHEA:21248"/>
        <dbReference type="Rhea" id="RHEA-COMP:14527"/>
        <dbReference type="Rhea" id="RHEA-COMP:17342"/>
        <dbReference type="ChEBI" id="CHEBI:33019"/>
        <dbReference type="ChEBI" id="CHEBI:61557"/>
        <dbReference type="ChEBI" id="CHEBI:140395"/>
        <dbReference type="EC" id="2.7.7.48"/>
    </reaction>
</comment>
<keyword evidence="12" id="KW-1185">Reference proteome</keyword>
<evidence type="ECO:0000313" key="12">
    <source>
        <dbReference type="Proteomes" id="UP000023152"/>
    </source>
</evidence>
<keyword evidence="6" id="KW-0943">RNA-mediated gene silencing</keyword>
<dbReference type="InterPro" id="IPR058752">
    <property type="entry name" value="RDRP_C_head"/>
</dbReference>
<dbReference type="GO" id="GO:0030422">
    <property type="term" value="P:siRNA processing"/>
    <property type="evidence" value="ECO:0007669"/>
    <property type="project" value="TreeGrafter"/>
</dbReference>
<feature type="domain" description="RDRP core" evidence="9">
    <location>
        <begin position="8"/>
        <end position="87"/>
    </location>
</feature>
<dbReference type="GO" id="GO:0031380">
    <property type="term" value="C:nuclear RNA-directed RNA polymerase complex"/>
    <property type="evidence" value="ECO:0007669"/>
    <property type="project" value="TreeGrafter"/>
</dbReference>
<dbReference type="OrthoDB" id="6513042at2759"/>
<dbReference type="InterPro" id="IPR007855">
    <property type="entry name" value="RDRP"/>
</dbReference>
<reference evidence="11 12" key="1">
    <citation type="journal article" date="2013" name="Curr. Biol.">
        <title>The Genome of the Foraminiferan Reticulomyxa filosa.</title>
        <authorList>
            <person name="Glockner G."/>
            <person name="Hulsmann N."/>
            <person name="Schleicher M."/>
            <person name="Noegel A.A."/>
            <person name="Eichinger L."/>
            <person name="Gallinger C."/>
            <person name="Pawlowski J."/>
            <person name="Sierra R."/>
            <person name="Euteneuer U."/>
            <person name="Pillet L."/>
            <person name="Moustafa A."/>
            <person name="Platzer M."/>
            <person name="Groth M."/>
            <person name="Szafranski K."/>
            <person name="Schliwa M."/>
        </authorList>
    </citation>
    <scope>NUCLEOTIDE SEQUENCE [LARGE SCALE GENOMIC DNA]</scope>
</reference>
<evidence type="ECO:0000256" key="6">
    <source>
        <dbReference type="ARBA" id="ARBA00023158"/>
    </source>
</evidence>
<sequence>KKKKKKKKTMSGSDLDGDLFWITWDKRLLQHFPKVNEQPLLFPDPVPKEVPTVTIDHLQQFFVNYLQFDNLGVCMCINNHLRFIYLYKYIYVYNKKTESLKKELLFFYALLCKCIRMCATGHAHLAQADQQSDMAKHSSCLRLAALHSLAVDYRKSGVPVDLRQCAQRSKELLPRAYPDFMQRRDKDTYTSDRVLGKIYRLYRDFGKNNLFGNNSVKIFLNKPPKERPPLKQLMNKANIPLPLQSFFSEWSRQRKEDKNFVERIVKPVSQLIRSYQREMESIQNRFSVQNEIQLFMNLVDKKKNKTKEKMHFQTNSLKWKYRRIFFEDFGGSGLADNEFRHKFTPKNFNITEEMKKKASCWYWVSLYTLRKDTEIALGFPFVVYDILCAK</sequence>
<organism evidence="11 12">
    <name type="scientific">Reticulomyxa filosa</name>
    <dbReference type="NCBI Taxonomy" id="46433"/>
    <lineage>
        <taxon>Eukaryota</taxon>
        <taxon>Sar</taxon>
        <taxon>Rhizaria</taxon>
        <taxon>Retaria</taxon>
        <taxon>Foraminifera</taxon>
        <taxon>Monothalamids</taxon>
        <taxon>Reticulomyxidae</taxon>
        <taxon>Reticulomyxa</taxon>
    </lineage>
</organism>
<evidence type="ECO:0000313" key="11">
    <source>
        <dbReference type="EMBL" id="ETO07280.1"/>
    </source>
</evidence>
<evidence type="ECO:0000256" key="1">
    <source>
        <dbReference type="ARBA" id="ARBA00005762"/>
    </source>
</evidence>
<dbReference type="GO" id="GO:0003968">
    <property type="term" value="F:RNA-directed RNA polymerase activity"/>
    <property type="evidence" value="ECO:0007669"/>
    <property type="project" value="UniProtKB-KW"/>
</dbReference>
<feature type="domain" description="RDRP core" evidence="9">
    <location>
        <begin position="117"/>
        <end position="200"/>
    </location>
</feature>
<dbReference type="Pfam" id="PF26253">
    <property type="entry name" value="RdRP_head"/>
    <property type="match status" value="1"/>
</dbReference>
<dbReference type="AlphaFoldDB" id="X6M2Q4"/>
<evidence type="ECO:0000256" key="7">
    <source>
        <dbReference type="ARBA" id="ARBA00048744"/>
    </source>
</evidence>
<dbReference type="Proteomes" id="UP000023152">
    <property type="component" value="Unassembled WGS sequence"/>
</dbReference>
<keyword evidence="4 8" id="KW-0548">Nucleotidyltransferase</keyword>
<feature type="non-terminal residue" evidence="11">
    <location>
        <position position="1"/>
    </location>
</feature>
<dbReference type="PANTHER" id="PTHR23079:SF55">
    <property type="entry name" value="RNA-DIRECTED RNA POLYMERASE"/>
    <property type="match status" value="1"/>
</dbReference>
<accession>X6M2Q4</accession>
<dbReference type="GO" id="GO:0003723">
    <property type="term" value="F:RNA binding"/>
    <property type="evidence" value="ECO:0007669"/>
    <property type="project" value="UniProtKB-KW"/>
</dbReference>
<dbReference type="InterPro" id="IPR057596">
    <property type="entry name" value="RDRP_core"/>
</dbReference>
<dbReference type="PANTHER" id="PTHR23079">
    <property type="entry name" value="RNA-DEPENDENT RNA POLYMERASE"/>
    <property type="match status" value="1"/>
</dbReference>
<comment type="caution">
    <text evidence="11">The sequence shown here is derived from an EMBL/GenBank/DDBJ whole genome shotgun (WGS) entry which is preliminary data.</text>
</comment>
<evidence type="ECO:0000259" key="9">
    <source>
        <dbReference type="Pfam" id="PF05183"/>
    </source>
</evidence>